<dbReference type="Proteomes" id="UP000828941">
    <property type="component" value="Chromosome 11"/>
</dbReference>
<name>A0ACB9LV24_BAUVA</name>
<keyword evidence="2" id="KW-1185">Reference proteome</keyword>
<accession>A0ACB9LV24</accession>
<gene>
    <name evidence="1" type="ORF">L6164_028002</name>
</gene>
<sequence length="374" mass="43230">MKHPKSKSNVKPSSASSSKSFMEPPQNLFPSKHEFLKLIVVLATSSAVAWTCNLLFTSFINPQTKPFCDSSIEFSDSLSDFCEPCPSNGDCYDGKLECRQGYQKHGKLCVEDGDINESAKRISERAEYHLCVEYAQYLCYGTGSVWVQEDDLWNYLDDLEPISDIALYNYTKRRATERLGSILELRTTSHRLKEFKCPDLLAEHYKPYACRIRQWISEHTLVIFPVCAMLVGCTILFWKVRRKLHMSKRVEELYNQVCEILEENALTSKSTNGEPEPWFVASRLRDHLLLPRERKDPLLWKKVEELVQEDSRVDRYPKLVKGESKVVWEWQVEGSLSSSKMKKKRDAGKMTVSERVVNGDQQHPTLKESRVPLF</sequence>
<dbReference type="EMBL" id="CM039436">
    <property type="protein sequence ID" value="KAI4315161.1"/>
    <property type="molecule type" value="Genomic_DNA"/>
</dbReference>
<evidence type="ECO:0000313" key="1">
    <source>
        <dbReference type="EMBL" id="KAI4315161.1"/>
    </source>
</evidence>
<proteinExistence type="predicted"/>
<comment type="caution">
    <text evidence="1">The sequence shown here is derived from an EMBL/GenBank/DDBJ whole genome shotgun (WGS) entry which is preliminary data.</text>
</comment>
<protein>
    <submittedName>
        <fullName evidence="1">Uncharacterized protein</fullName>
    </submittedName>
</protein>
<evidence type="ECO:0000313" key="2">
    <source>
        <dbReference type="Proteomes" id="UP000828941"/>
    </source>
</evidence>
<reference evidence="1 2" key="1">
    <citation type="journal article" date="2022" name="DNA Res.">
        <title>Chromosomal-level genome assembly of the orchid tree Bauhinia variegata (Leguminosae; Cercidoideae) supports the allotetraploid origin hypothesis of Bauhinia.</title>
        <authorList>
            <person name="Zhong Y."/>
            <person name="Chen Y."/>
            <person name="Zheng D."/>
            <person name="Pang J."/>
            <person name="Liu Y."/>
            <person name="Luo S."/>
            <person name="Meng S."/>
            <person name="Qian L."/>
            <person name="Wei D."/>
            <person name="Dai S."/>
            <person name="Zhou R."/>
        </authorList>
    </citation>
    <scope>NUCLEOTIDE SEQUENCE [LARGE SCALE GENOMIC DNA]</scope>
    <source>
        <strain evidence="1">BV-YZ2020</strain>
    </source>
</reference>
<organism evidence="1 2">
    <name type="scientific">Bauhinia variegata</name>
    <name type="common">Purple orchid tree</name>
    <name type="synonym">Phanera variegata</name>
    <dbReference type="NCBI Taxonomy" id="167791"/>
    <lineage>
        <taxon>Eukaryota</taxon>
        <taxon>Viridiplantae</taxon>
        <taxon>Streptophyta</taxon>
        <taxon>Embryophyta</taxon>
        <taxon>Tracheophyta</taxon>
        <taxon>Spermatophyta</taxon>
        <taxon>Magnoliopsida</taxon>
        <taxon>eudicotyledons</taxon>
        <taxon>Gunneridae</taxon>
        <taxon>Pentapetalae</taxon>
        <taxon>rosids</taxon>
        <taxon>fabids</taxon>
        <taxon>Fabales</taxon>
        <taxon>Fabaceae</taxon>
        <taxon>Cercidoideae</taxon>
        <taxon>Cercideae</taxon>
        <taxon>Bauhiniinae</taxon>
        <taxon>Bauhinia</taxon>
    </lineage>
</organism>